<dbReference type="Proteomes" id="UP000827609">
    <property type="component" value="Segment"/>
</dbReference>
<keyword evidence="1" id="KW-1133">Transmembrane helix</keyword>
<feature type="transmembrane region" description="Helical" evidence="1">
    <location>
        <begin position="55"/>
        <end position="77"/>
    </location>
</feature>
<name>A0AAE7WS56_9CAUD</name>
<protein>
    <submittedName>
        <fullName evidence="2">Uncharacterized protein</fullName>
    </submittedName>
</protein>
<accession>A0AAE7WS56</accession>
<reference evidence="2" key="1">
    <citation type="submission" date="2021-06" db="EMBL/GenBank/DDBJ databases">
        <title>Complete genome sequence of Erwinia phage pEa_SNUABM_7.</title>
        <authorList>
            <person name="Kim S.G."/>
            <person name="Park S.C."/>
        </authorList>
    </citation>
    <scope>NUCLEOTIDE SEQUENCE</scope>
</reference>
<feature type="transmembrane region" description="Helical" evidence="1">
    <location>
        <begin position="6"/>
        <end position="24"/>
    </location>
</feature>
<evidence type="ECO:0000256" key="1">
    <source>
        <dbReference type="SAM" id="Phobius"/>
    </source>
</evidence>
<organism evidence="2 3">
    <name type="scientific">Erwinia phage pEa_SNUABM_7</name>
    <dbReference type="NCBI Taxonomy" id="2866695"/>
    <lineage>
        <taxon>Viruses</taxon>
        <taxon>Duplodnaviria</taxon>
        <taxon>Heunggongvirae</taxon>
        <taxon>Uroviricota</taxon>
        <taxon>Caudoviricetes</taxon>
        <taxon>Snuvirus</taxon>
        <taxon>Snuvirus SNUABM7</taxon>
    </lineage>
</organism>
<proteinExistence type="predicted"/>
<evidence type="ECO:0000313" key="2">
    <source>
        <dbReference type="EMBL" id="QYW04732.1"/>
    </source>
</evidence>
<gene>
    <name evidence="2" type="ORF">pEaSNUABM7_00064</name>
</gene>
<dbReference type="EMBL" id="MZ475896">
    <property type="protein sequence ID" value="QYW04732.1"/>
    <property type="molecule type" value="Genomic_DNA"/>
</dbReference>
<keyword evidence="3" id="KW-1185">Reference proteome</keyword>
<keyword evidence="1" id="KW-0472">Membrane</keyword>
<keyword evidence="1" id="KW-0812">Transmembrane</keyword>
<sequence>MIGNMIVLILLGSFLFAFCSYIAYKLESSHKEKADQGIYAYRIAFNMKRYLFARLLWRISSAVYCVLFAFALCYLYFTGQL</sequence>
<evidence type="ECO:0000313" key="3">
    <source>
        <dbReference type="Proteomes" id="UP000827609"/>
    </source>
</evidence>